<dbReference type="InterPro" id="IPR002656">
    <property type="entry name" value="Acyl_transf_3_dom"/>
</dbReference>
<organism evidence="3 4">
    <name type="scientific">Mesorhizobium newzealandense</name>
    <dbReference type="NCBI Taxonomy" id="1300302"/>
    <lineage>
        <taxon>Bacteria</taxon>
        <taxon>Pseudomonadati</taxon>
        <taxon>Pseudomonadota</taxon>
        <taxon>Alphaproteobacteria</taxon>
        <taxon>Hyphomicrobiales</taxon>
        <taxon>Phyllobacteriaceae</taxon>
        <taxon>Mesorhizobium</taxon>
    </lineage>
</organism>
<feature type="transmembrane region" description="Helical" evidence="1">
    <location>
        <begin position="85"/>
        <end position="107"/>
    </location>
</feature>
<keyword evidence="1" id="KW-1133">Transmembrane helix</keyword>
<comment type="caution">
    <text evidence="3">The sequence shown here is derived from an EMBL/GenBank/DDBJ whole genome shotgun (WGS) entry which is preliminary data.</text>
</comment>
<evidence type="ECO:0000313" key="4">
    <source>
        <dbReference type="Proteomes" id="UP001597405"/>
    </source>
</evidence>
<evidence type="ECO:0000259" key="2">
    <source>
        <dbReference type="Pfam" id="PF01757"/>
    </source>
</evidence>
<feature type="transmembrane region" description="Helical" evidence="1">
    <location>
        <begin position="212"/>
        <end position="231"/>
    </location>
</feature>
<dbReference type="PANTHER" id="PTHR23028">
    <property type="entry name" value="ACETYLTRANSFERASE"/>
    <property type="match status" value="1"/>
</dbReference>
<dbReference type="InterPro" id="IPR050879">
    <property type="entry name" value="Acyltransferase_3"/>
</dbReference>
<feature type="transmembrane region" description="Helical" evidence="1">
    <location>
        <begin position="243"/>
        <end position="262"/>
    </location>
</feature>
<proteinExistence type="predicted"/>
<keyword evidence="1" id="KW-0812">Transmembrane</keyword>
<keyword evidence="3" id="KW-0012">Acyltransferase</keyword>
<dbReference type="EMBL" id="JBHUGZ010000019">
    <property type="protein sequence ID" value="MFD1986517.1"/>
    <property type="molecule type" value="Genomic_DNA"/>
</dbReference>
<feature type="transmembrane region" description="Helical" evidence="1">
    <location>
        <begin position="154"/>
        <end position="172"/>
    </location>
</feature>
<protein>
    <submittedName>
        <fullName evidence="3">Acyltransferase family protein</fullName>
        <ecNumber evidence="3">2.3.-.-</ecNumber>
    </submittedName>
</protein>
<feature type="domain" description="Acyltransferase 3" evidence="2">
    <location>
        <begin position="5"/>
        <end position="325"/>
    </location>
</feature>
<feature type="transmembrane region" description="Helical" evidence="1">
    <location>
        <begin position="308"/>
        <end position="329"/>
    </location>
</feature>
<feature type="transmembrane region" description="Helical" evidence="1">
    <location>
        <begin position="31"/>
        <end position="53"/>
    </location>
</feature>
<keyword evidence="4" id="KW-1185">Reference proteome</keyword>
<dbReference type="Proteomes" id="UP001597405">
    <property type="component" value="Unassembled WGS sequence"/>
</dbReference>
<name>A0ABW4UJ54_9HYPH</name>
<reference evidence="4" key="1">
    <citation type="journal article" date="2019" name="Int. J. Syst. Evol. Microbiol.">
        <title>The Global Catalogue of Microorganisms (GCM) 10K type strain sequencing project: providing services to taxonomists for standard genome sequencing and annotation.</title>
        <authorList>
            <consortium name="The Broad Institute Genomics Platform"/>
            <consortium name="The Broad Institute Genome Sequencing Center for Infectious Disease"/>
            <person name="Wu L."/>
            <person name="Ma J."/>
        </authorList>
    </citation>
    <scope>NUCLEOTIDE SEQUENCE [LARGE SCALE GENOMIC DNA]</scope>
    <source>
        <strain evidence="4">CGMCC 1.16225</strain>
    </source>
</reference>
<gene>
    <name evidence="3" type="ORF">ACFSOZ_29185</name>
</gene>
<feature type="transmembrane region" description="Helical" evidence="1">
    <location>
        <begin position="282"/>
        <end position="302"/>
    </location>
</feature>
<dbReference type="GO" id="GO:0016746">
    <property type="term" value="F:acyltransferase activity"/>
    <property type="evidence" value="ECO:0007669"/>
    <property type="project" value="UniProtKB-KW"/>
</dbReference>
<dbReference type="EC" id="2.3.-.-" evidence="3"/>
<keyword evidence="3" id="KW-0808">Transferase</keyword>
<dbReference type="RefSeq" id="WP_379103759.1">
    <property type="nucleotide sequence ID" value="NZ_JBHUGZ010000019.1"/>
</dbReference>
<accession>A0ABW4UJ54</accession>
<sequence length="363" mass="40203">MLYQNIQGLRAVAALMVLCAHFYYSPWVQPAINAVGPGGVDLFFVISGFVVFLSADRIGKKAKVIGRWRAFREFAVKRVFRIYPVYWVAFAVASIVLLTTTVSLAPADLAQRPAWKLFLLIAQPNNRILAAWTLQYEMLFYSVCALAILLSPRCVLIVLGTWFAIVFAIWAAGVNWHSYYVVPAIYFFIPVVLEFFFGIVVALMAERKISGYALSSVVSGVCWLLFGAYVLSQNGGYAAPSMWRTLCIGLPSAFIAYGLVALEIRQRWTFPPVLVRLGDASYSLYLWHQMLFAVMAAVWVKLGIAGGLPLRLVSIPVAIALGVASYRLIERPIYKSKWVSRLAGVEPKQPSAAPASRALPHPA</sequence>
<evidence type="ECO:0000313" key="3">
    <source>
        <dbReference type="EMBL" id="MFD1986517.1"/>
    </source>
</evidence>
<dbReference type="Pfam" id="PF01757">
    <property type="entry name" value="Acyl_transf_3"/>
    <property type="match status" value="1"/>
</dbReference>
<keyword evidence="1" id="KW-0472">Membrane</keyword>
<evidence type="ECO:0000256" key="1">
    <source>
        <dbReference type="SAM" id="Phobius"/>
    </source>
</evidence>
<feature type="transmembrane region" description="Helical" evidence="1">
    <location>
        <begin position="127"/>
        <end position="149"/>
    </location>
</feature>
<feature type="transmembrane region" description="Helical" evidence="1">
    <location>
        <begin position="7"/>
        <end position="25"/>
    </location>
</feature>
<feature type="transmembrane region" description="Helical" evidence="1">
    <location>
        <begin position="184"/>
        <end position="205"/>
    </location>
</feature>
<dbReference type="PANTHER" id="PTHR23028:SF131">
    <property type="entry name" value="BLR2367 PROTEIN"/>
    <property type="match status" value="1"/>
</dbReference>